<keyword evidence="3" id="KW-1185">Reference proteome</keyword>
<gene>
    <name evidence="2" type="ORF">GCM10009579_33640</name>
</gene>
<reference evidence="2 3" key="1">
    <citation type="journal article" date="2019" name="Int. J. Syst. Evol. Microbiol.">
        <title>The Global Catalogue of Microorganisms (GCM) 10K type strain sequencing project: providing services to taxonomists for standard genome sequencing and annotation.</title>
        <authorList>
            <consortium name="The Broad Institute Genomics Platform"/>
            <consortium name="The Broad Institute Genome Sequencing Center for Infectious Disease"/>
            <person name="Wu L."/>
            <person name="Ma J."/>
        </authorList>
    </citation>
    <scope>NUCLEOTIDE SEQUENCE [LARGE SCALE GENOMIC DNA]</scope>
    <source>
        <strain evidence="2 3">JCM 11448</strain>
    </source>
</reference>
<evidence type="ECO:0000256" key="1">
    <source>
        <dbReference type="SAM" id="MobiDB-lite"/>
    </source>
</evidence>
<accession>A0ABN1X0C1</accession>
<dbReference type="Proteomes" id="UP001500282">
    <property type="component" value="Unassembled WGS sequence"/>
</dbReference>
<sequence length="157" mass="18003">MDHHPPLWLAQLLQRGQQPLPPLARQRHGRRIGRLRYHRLGSGQQRPRKVRRRPSPARRAHRVTRLMGDDPQQPGAERRLALEPPEREIRLHKGVLHHILGIRARPEQPGGAVRDRRMGPHQLGIRLGVAGPDPRDDLCFTSPHTSHTPADGVWFHT</sequence>
<feature type="region of interest" description="Disordered" evidence="1">
    <location>
        <begin position="38"/>
        <end position="83"/>
    </location>
</feature>
<evidence type="ECO:0000313" key="3">
    <source>
        <dbReference type="Proteomes" id="UP001500282"/>
    </source>
</evidence>
<dbReference type="EMBL" id="BAAAIH010000016">
    <property type="protein sequence ID" value="GAA1272205.1"/>
    <property type="molecule type" value="Genomic_DNA"/>
</dbReference>
<comment type="caution">
    <text evidence="2">The sequence shown here is derived from an EMBL/GenBank/DDBJ whole genome shotgun (WGS) entry which is preliminary data.</text>
</comment>
<evidence type="ECO:0000313" key="2">
    <source>
        <dbReference type="EMBL" id="GAA1272205.1"/>
    </source>
</evidence>
<proteinExistence type="predicted"/>
<organism evidence="2 3">
    <name type="scientific">Streptomyces javensis</name>
    <dbReference type="NCBI Taxonomy" id="114698"/>
    <lineage>
        <taxon>Bacteria</taxon>
        <taxon>Bacillati</taxon>
        <taxon>Actinomycetota</taxon>
        <taxon>Actinomycetes</taxon>
        <taxon>Kitasatosporales</taxon>
        <taxon>Streptomycetaceae</taxon>
        <taxon>Streptomyces</taxon>
        <taxon>Streptomyces violaceusniger group</taxon>
    </lineage>
</organism>
<feature type="compositionally biased region" description="Basic residues" evidence="1">
    <location>
        <begin position="46"/>
        <end position="64"/>
    </location>
</feature>
<name>A0ABN1X0C1_9ACTN</name>
<protein>
    <submittedName>
        <fullName evidence="2">Uncharacterized protein</fullName>
    </submittedName>
</protein>